<protein>
    <submittedName>
        <fullName evidence="1">Uncharacterized protein</fullName>
    </submittedName>
</protein>
<gene>
    <name evidence="1" type="ORF">GCM10010529_05350</name>
</gene>
<evidence type="ECO:0000313" key="2">
    <source>
        <dbReference type="Proteomes" id="UP001500236"/>
    </source>
</evidence>
<accession>A0ABP6LQA4</accession>
<name>A0ABP6LQA4_9MICC</name>
<evidence type="ECO:0000313" key="1">
    <source>
        <dbReference type="EMBL" id="GAA3054287.1"/>
    </source>
</evidence>
<dbReference type="Proteomes" id="UP001500236">
    <property type="component" value="Unassembled WGS sequence"/>
</dbReference>
<keyword evidence="2" id="KW-1185">Reference proteome</keyword>
<dbReference type="EMBL" id="BAAAVT010000003">
    <property type="protein sequence ID" value="GAA3054287.1"/>
    <property type="molecule type" value="Genomic_DNA"/>
</dbReference>
<organism evidence="1 2">
    <name type="scientific">Nesterenkonia aethiopica</name>
    <dbReference type="NCBI Taxonomy" id="269144"/>
    <lineage>
        <taxon>Bacteria</taxon>
        <taxon>Bacillati</taxon>
        <taxon>Actinomycetota</taxon>
        <taxon>Actinomycetes</taxon>
        <taxon>Micrococcales</taxon>
        <taxon>Micrococcaceae</taxon>
        <taxon>Nesterenkonia</taxon>
    </lineage>
</organism>
<comment type="caution">
    <text evidence="1">The sequence shown here is derived from an EMBL/GenBank/DDBJ whole genome shotgun (WGS) entry which is preliminary data.</text>
</comment>
<reference evidence="2" key="1">
    <citation type="journal article" date="2019" name="Int. J. Syst. Evol. Microbiol.">
        <title>The Global Catalogue of Microorganisms (GCM) 10K type strain sequencing project: providing services to taxonomists for standard genome sequencing and annotation.</title>
        <authorList>
            <consortium name="The Broad Institute Genomics Platform"/>
            <consortium name="The Broad Institute Genome Sequencing Center for Infectious Disease"/>
            <person name="Wu L."/>
            <person name="Ma J."/>
        </authorList>
    </citation>
    <scope>NUCLEOTIDE SEQUENCE [LARGE SCALE GENOMIC DNA]</scope>
    <source>
        <strain evidence="2">JCM 14309</strain>
    </source>
</reference>
<proteinExistence type="predicted"/>
<sequence>MSVVHSSSFHQSLLRRAAHSVGSAMVEWATRTQRKQVRRVPRLSPQEVHRRRMVRQEAEERREQAALRVLTFPRQF</sequence>